<dbReference type="GO" id="GO:0016020">
    <property type="term" value="C:membrane"/>
    <property type="evidence" value="ECO:0007669"/>
    <property type="project" value="InterPro"/>
</dbReference>
<dbReference type="RefSeq" id="WP_061049220.1">
    <property type="nucleotide sequence ID" value="NZ_CP010725.1"/>
</dbReference>
<evidence type="ECO:0000313" key="2">
    <source>
        <dbReference type="Proteomes" id="UP000236447"/>
    </source>
</evidence>
<dbReference type="Pfam" id="PF03567">
    <property type="entry name" value="Sulfotransfer_2"/>
    <property type="match status" value="1"/>
</dbReference>
<protein>
    <submittedName>
        <fullName evidence="1">Sulfotransferase family protein</fullName>
    </submittedName>
</protein>
<name>A0A135II71_9RHOB</name>
<keyword evidence="1" id="KW-0808">Transferase</keyword>
<reference evidence="1 2" key="1">
    <citation type="journal article" date="2017" name="Front. Microbiol.">
        <title>Phaeobacter piscinae sp. nov., a species of the Roseobacter group and potential aquaculture probiont.</title>
        <authorList>
            <person name="Sonnenschein E.C."/>
            <person name="Phippen C.B.W."/>
            <person name="Nielsen K.F."/>
            <person name="Mateiu R.V."/>
            <person name="Melchiorsen J."/>
            <person name="Gram L."/>
            <person name="Overmann J."/>
            <person name="Freese H.M."/>
        </authorList>
    </citation>
    <scope>NUCLEOTIDE SEQUENCE [LARGE SCALE GENOMIC DNA]</scope>
    <source>
        <strain evidence="1 2">P88</strain>
    </source>
</reference>
<evidence type="ECO:0000313" key="1">
    <source>
        <dbReference type="EMBL" id="AUQ98643.1"/>
    </source>
</evidence>
<dbReference type="GO" id="GO:0008146">
    <property type="term" value="F:sulfotransferase activity"/>
    <property type="evidence" value="ECO:0007669"/>
    <property type="project" value="InterPro"/>
</dbReference>
<organism evidence="1 2">
    <name type="scientific">Phaeobacter inhibens</name>
    <dbReference type="NCBI Taxonomy" id="221822"/>
    <lineage>
        <taxon>Bacteria</taxon>
        <taxon>Pseudomonadati</taxon>
        <taxon>Pseudomonadota</taxon>
        <taxon>Alphaproteobacteria</taxon>
        <taxon>Rhodobacterales</taxon>
        <taxon>Roseobacteraceae</taxon>
        <taxon>Phaeobacter</taxon>
    </lineage>
</organism>
<sequence length="221" mass="24845">MILSPGRSYVFVHIPKTGGTALSLALEARAMADDLMLGDTPKASKRRRRLRGVKTRGRLWKHSTLADIDGLVPEAQLRGLFAFTLVRNPFDRVLSFYHWLREQSFDHPSVPLAKALGFADFACHPEILAAFRSNPARAYMRRADGVEQCACYIRLEHFAKDAAPLFEHLGFELHLPVANASDRPRDWQAAYTDAARRAVAEACAEDLAQFEYSFNDSPIDQ</sequence>
<proteinExistence type="predicted"/>
<dbReference type="SUPFAM" id="SSF52540">
    <property type="entry name" value="P-loop containing nucleoside triphosphate hydrolases"/>
    <property type="match status" value="1"/>
</dbReference>
<dbReference type="InterPro" id="IPR005331">
    <property type="entry name" value="Sulfotransferase"/>
</dbReference>
<gene>
    <name evidence="1" type="ORF">PhaeoP88_01262</name>
</gene>
<dbReference type="EMBL" id="CP010725">
    <property type="protein sequence ID" value="AUQ98643.1"/>
    <property type="molecule type" value="Genomic_DNA"/>
</dbReference>
<dbReference type="InterPro" id="IPR027417">
    <property type="entry name" value="P-loop_NTPase"/>
</dbReference>
<dbReference type="AlphaFoldDB" id="A0A135II71"/>
<accession>A0A135II71</accession>
<reference evidence="1 2" key="2">
    <citation type="journal article" date="2017" name="Genome Biol. Evol.">
        <title>Trajectories and Drivers of Genome Evolution in Surface-Associated Marine Phaeobacter.</title>
        <authorList>
            <person name="Freese H.M."/>
            <person name="Sikorski J."/>
            <person name="Bunk B."/>
            <person name="Scheuner C."/>
            <person name="Meier-Kolthoff J.P."/>
            <person name="Sproer C."/>
            <person name="Gram L."/>
            <person name="Overmann J."/>
        </authorList>
    </citation>
    <scope>NUCLEOTIDE SEQUENCE [LARGE SCALE GENOMIC DNA]</scope>
    <source>
        <strain evidence="1 2">P88</strain>
    </source>
</reference>
<dbReference type="Proteomes" id="UP000236447">
    <property type="component" value="Chromosome"/>
</dbReference>
<dbReference type="Gene3D" id="3.40.50.300">
    <property type="entry name" value="P-loop containing nucleotide triphosphate hydrolases"/>
    <property type="match status" value="1"/>
</dbReference>